<dbReference type="InterPro" id="IPR003439">
    <property type="entry name" value="ABC_transporter-like_ATP-bd"/>
</dbReference>
<dbReference type="CDD" id="cd03268">
    <property type="entry name" value="ABC_BcrA_bacitracin_resist"/>
    <property type="match status" value="1"/>
</dbReference>
<evidence type="ECO:0000256" key="2">
    <source>
        <dbReference type="ARBA" id="ARBA00022448"/>
    </source>
</evidence>
<dbReference type="Proteomes" id="UP001500929">
    <property type="component" value="Unassembled WGS sequence"/>
</dbReference>
<dbReference type="InterPro" id="IPR003593">
    <property type="entry name" value="AAA+_ATPase"/>
</dbReference>
<evidence type="ECO:0000313" key="6">
    <source>
        <dbReference type="EMBL" id="GAA2245637.1"/>
    </source>
</evidence>
<dbReference type="Pfam" id="PF00005">
    <property type="entry name" value="ABC_tran"/>
    <property type="match status" value="1"/>
</dbReference>
<keyword evidence="2" id="KW-0813">Transport</keyword>
<evidence type="ECO:0000256" key="1">
    <source>
        <dbReference type="ARBA" id="ARBA00005417"/>
    </source>
</evidence>
<dbReference type="PANTHER" id="PTHR43335:SF4">
    <property type="entry name" value="ABC TRANSPORTER, ATP-BINDING PROTEIN"/>
    <property type="match status" value="1"/>
</dbReference>
<proteinExistence type="inferred from homology"/>
<accession>A0ABN3E0D4</accession>
<evidence type="ECO:0000256" key="4">
    <source>
        <dbReference type="ARBA" id="ARBA00022840"/>
    </source>
</evidence>
<dbReference type="SUPFAM" id="SSF52540">
    <property type="entry name" value="P-loop containing nucleoside triphosphate hydrolases"/>
    <property type="match status" value="1"/>
</dbReference>
<evidence type="ECO:0000256" key="3">
    <source>
        <dbReference type="ARBA" id="ARBA00022741"/>
    </source>
</evidence>
<feature type="domain" description="ABC transporter" evidence="5">
    <location>
        <begin position="24"/>
        <end position="249"/>
    </location>
</feature>
<dbReference type="GO" id="GO:0005524">
    <property type="term" value="F:ATP binding"/>
    <property type="evidence" value="ECO:0007669"/>
    <property type="project" value="UniProtKB-KW"/>
</dbReference>
<dbReference type="PANTHER" id="PTHR43335">
    <property type="entry name" value="ABC TRANSPORTER, ATP-BINDING PROTEIN"/>
    <property type="match status" value="1"/>
</dbReference>
<name>A0ABN3E0D4_9MICO</name>
<organism evidence="6 7">
    <name type="scientific">Herbiconiux moechotypicola</name>
    <dbReference type="NCBI Taxonomy" id="637393"/>
    <lineage>
        <taxon>Bacteria</taxon>
        <taxon>Bacillati</taxon>
        <taxon>Actinomycetota</taxon>
        <taxon>Actinomycetes</taxon>
        <taxon>Micrococcales</taxon>
        <taxon>Microbacteriaceae</taxon>
        <taxon>Herbiconiux</taxon>
    </lineage>
</organism>
<protein>
    <submittedName>
        <fullName evidence="6">ABC transporter ATP-binding protein</fullName>
    </submittedName>
</protein>
<comment type="caution">
    <text evidence="6">The sequence shown here is derived from an EMBL/GenBank/DDBJ whole genome shotgun (WGS) entry which is preliminary data.</text>
</comment>
<comment type="similarity">
    <text evidence="1">Belongs to the ABC transporter superfamily.</text>
</comment>
<keyword evidence="4 6" id="KW-0067">ATP-binding</keyword>
<evidence type="ECO:0000313" key="7">
    <source>
        <dbReference type="Proteomes" id="UP001500929"/>
    </source>
</evidence>
<reference evidence="6 7" key="1">
    <citation type="journal article" date="2019" name="Int. J. Syst. Evol. Microbiol.">
        <title>The Global Catalogue of Microorganisms (GCM) 10K type strain sequencing project: providing services to taxonomists for standard genome sequencing and annotation.</title>
        <authorList>
            <consortium name="The Broad Institute Genomics Platform"/>
            <consortium name="The Broad Institute Genome Sequencing Center for Infectious Disease"/>
            <person name="Wu L."/>
            <person name="Ma J."/>
        </authorList>
    </citation>
    <scope>NUCLEOTIDE SEQUENCE [LARGE SCALE GENOMIC DNA]</scope>
    <source>
        <strain evidence="6 7">JCM 16117</strain>
    </source>
</reference>
<gene>
    <name evidence="6" type="ORF">GCM10009851_33730</name>
</gene>
<keyword evidence="3" id="KW-0547">Nucleotide-binding</keyword>
<evidence type="ECO:0000259" key="5">
    <source>
        <dbReference type="PROSITE" id="PS50893"/>
    </source>
</evidence>
<keyword evidence="7" id="KW-1185">Reference proteome</keyword>
<dbReference type="Gene3D" id="3.40.50.300">
    <property type="entry name" value="P-loop containing nucleotide triphosphate hydrolases"/>
    <property type="match status" value="1"/>
</dbReference>
<sequence length="345" mass="35975">MQRASCDTEHTDARTKDAGTRAMIEATALTKRYGAKTAVHDVSFAVRPGQVTGFLGPNGAGKSTTMRMIMGLDRPTSGRVTVNGLPYAQHRSPLHEVGALLEAKAVHTGRSARNHLRAIAATHGIPNRRVDEVIDLTGLHAVAGKRVGGFSLGMGQRLGLAAALLGDPATLILDEPVNGLDPEGVLWVRGFVRQLAAEGRTVLLSSHLMSEMALTADHIIVIGKGRVIADASVADIVASTQTFVRVRSPRAAELARRLGQADVTVTEVDPGLIEVRGLTADAIGDAALGLGVALHELTTVQGSLEDAYMNLTRDEVEYRTTVDPGAAAGAAGATGADAGLEAVAR</sequence>
<dbReference type="EMBL" id="BAAAQY010000011">
    <property type="protein sequence ID" value="GAA2245637.1"/>
    <property type="molecule type" value="Genomic_DNA"/>
</dbReference>
<dbReference type="PROSITE" id="PS50893">
    <property type="entry name" value="ABC_TRANSPORTER_2"/>
    <property type="match status" value="1"/>
</dbReference>
<dbReference type="SMART" id="SM00382">
    <property type="entry name" value="AAA"/>
    <property type="match status" value="1"/>
</dbReference>
<dbReference type="InterPro" id="IPR027417">
    <property type="entry name" value="P-loop_NTPase"/>
</dbReference>